<accession>A0A084AEZ9</accession>
<feature type="binding site" evidence="3">
    <location>
        <position position="210"/>
    </location>
    <ligand>
        <name>a divalent metal cation</name>
        <dbReference type="ChEBI" id="CHEBI:60240"/>
    </ligand>
</feature>
<evidence type="ECO:0000313" key="5">
    <source>
        <dbReference type="EMBL" id="KEY63878.1"/>
    </source>
</evidence>
<comment type="similarity">
    <text evidence="1">Belongs to the SMP-30/CGR1 family.</text>
</comment>
<dbReference type="Pfam" id="PF08450">
    <property type="entry name" value="SGL"/>
    <property type="match status" value="1"/>
</dbReference>
<proteinExistence type="inferred from homology"/>
<dbReference type="InterPro" id="IPR005511">
    <property type="entry name" value="SMP-30"/>
</dbReference>
<dbReference type="GO" id="GO:0004341">
    <property type="term" value="F:gluconolactonase activity"/>
    <property type="evidence" value="ECO:0007669"/>
    <property type="project" value="TreeGrafter"/>
</dbReference>
<keyword evidence="3" id="KW-0862">Zinc</keyword>
<dbReference type="Proteomes" id="UP000028045">
    <property type="component" value="Unassembled WGS sequence"/>
</dbReference>
<dbReference type="InterPro" id="IPR013658">
    <property type="entry name" value="SGL"/>
</dbReference>
<gene>
    <name evidence="5" type="ORF">S7711_10126</name>
</gene>
<dbReference type="Gene3D" id="2.120.10.30">
    <property type="entry name" value="TolB, C-terminal domain"/>
    <property type="match status" value="1"/>
</dbReference>
<dbReference type="PRINTS" id="PR01790">
    <property type="entry name" value="SMP30FAMILY"/>
</dbReference>
<feature type="binding site" evidence="3">
    <location>
        <position position="22"/>
    </location>
    <ligand>
        <name>a divalent metal cation</name>
        <dbReference type="ChEBI" id="CHEBI:60240"/>
    </ligand>
</feature>
<sequence>MSEFEQWTVDKPWLDIRCSLGEGPFYEKETNSVRFVDIKKKHLHTVSVTEGQSSLKSLEFDVAVTVTCDIEGVDPQDRILIGLKHGLALLDRKTGNYDIIAEFKQPRDERLRSNDGAADPLGNFWLGTMSDFGYDLQPEGSLLYYTSGTLKEVVDGLSIPNSVGWSPDNRTFYFTHSTAREVIAFDYDPATGGVSNKRVFYQHEGPGEPDGFRVDVDGNIWHAVYGESRVLKISPQGKLVGQINLPTRNITCVQFVGTELVITTASDEEGDAKSQENGGAVFRVDVGVAGLDLFKYRA</sequence>
<evidence type="ECO:0000256" key="3">
    <source>
        <dbReference type="PIRSR" id="PIRSR605511-2"/>
    </source>
</evidence>
<evidence type="ECO:0000259" key="4">
    <source>
        <dbReference type="Pfam" id="PF08450"/>
    </source>
</evidence>
<name>A0A084AEZ9_STACB</name>
<feature type="domain" description="SMP-30/Gluconolactonase/LRE-like region" evidence="4">
    <location>
        <begin position="20"/>
        <end position="265"/>
    </location>
</feature>
<feature type="active site" description="Proton donor/acceptor" evidence="2">
    <location>
        <position position="210"/>
    </location>
</feature>
<feature type="binding site" evidence="3">
    <location>
        <position position="112"/>
    </location>
    <ligand>
        <name>substrate</name>
    </ligand>
</feature>
<dbReference type="PANTHER" id="PTHR10907:SF47">
    <property type="entry name" value="REGUCALCIN"/>
    <property type="match status" value="1"/>
</dbReference>
<dbReference type="SUPFAM" id="SSF63829">
    <property type="entry name" value="Calcium-dependent phosphotriesterase"/>
    <property type="match status" value="1"/>
</dbReference>
<dbReference type="OrthoDB" id="423498at2759"/>
<evidence type="ECO:0000256" key="1">
    <source>
        <dbReference type="ARBA" id="ARBA00008853"/>
    </source>
</evidence>
<dbReference type="GO" id="GO:0005509">
    <property type="term" value="F:calcium ion binding"/>
    <property type="evidence" value="ECO:0007669"/>
    <property type="project" value="TreeGrafter"/>
</dbReference>
<evidence type="ECO:0000256" key="2">
    <source>
        <dbReference type="PIRSR" id="PIRSR605511-1"/>
    </source>
</evidence>
<dbReference type="HOGENOM" id="CLU_036110_3_0_1"/>
<feature type="binding site" evidence="3">
    <location>
        <position position="161"/>
    </location>
    <ligand>
        <name>a divalent metal cation</name>
        <dbReference type="ChEBI" id="CHEBI:60240"/>
    </ligand>
</feature>
<dbReference type="PANTHER" id="PTHR10907">
    <property type="entry name" value="REGUCALCIN"/>
    <property type="match status" value="1"/>
</dbReference>
<dbReference type="InterPro" id="IPR011042">
    <property type="entry name" value="6-blade_b-propeller_TolB-like"/>
</dbReference>
<keyword evidence="3" id="KW-0479">Metal-binding</keyword>
<feature type="binding site" evidence="3">
    <location>
        <position position="114"/>
    </location>
    <ligand>
        <name>substrate</name>
    </ligand>
</feature>
<organism evidence="5 6">
    <name type="scientific">Stachybotrys chartarum (strain CBS 109288 / IBT 7711)</name>
    <name type="common">Toxic black mold</name>
    <name type="synonym">Stilbospora chartarum</name>
    <dbReference type="NCBI Taxonomy" id="1280523"/>
    <lineage>
        <taxon>Eukaryota</taxon>
        <taxon>Fungi</taxon>
        <taxon>Dikarya</taxon>
        <taxon>Ascomycota</taxon>
        <taxon>Pezizomycotina</taxon>
        <taxon>Sordariomycetes</taxon>
        <taxon>Hypocreomycetidae</taxon>
        <taxon>Hypocreales</taxon>
        <taxon>Stachybotryaceae</taxon>
        <taxon>Stachybotrys</taxon>
    </lineage>
</organism>
<reference evidence="5 6" key="1">
    <citation type="journal article" date="2014" name="BMC Genomics">
        <title>Comparative genome sequencing reveals chemotype-specific gene clusters in the toxigenic black mold Stachybotrys.</title>
        <authorList>
            <person name="Semeiks J."/>
            <person name="Borek D."/>
            <person name="Otwinowski Z."/>
            <person name="Grishin N.V."/>
        </authorList>
    </citation>
    <scope>NUCLEOTIDE SEQUENCE [LARGE SCALE GENOMIC DNA]</scope>
    <source>
        <strain evidence="6">CBS 109288 / IBT 7711</strain>
    </source>
</reference>
<dbReference type="AlphaFoldDB" id="A0A084AEZ9"/>
<evidence type="ECO:0000313" key="6">
    <source>
        <dbReference type="Proteomes" id="UP000028045"/>
    </source>
</evidence>
<keyword evidence="6" id="KW-1185">Reference proteome</keyword>
<protein>
    <recommendedName>
        <fullName evidence="4">SMP-30/Gluconolactonase/LRE-like region domain-containing protein</fullName>
    </recommendedName>
</protein>
<comment type="cofactor">
    <cofactor evidence="3">
        <name>Zn(2+)</name>
        <dbReference type="ChEBI" id="CHEBI:29105"/>
    </cofactor>
    <text evidence="3">Binds 1 divalent metal cation per subunit.</text>
</comment>
<dbReference type="EMBL" id="KL649644">
    <property type="protein sequence ID" value="KEY63878.1"/>
    <property type="molecule type" value="Genomic_DNA"/>
</dbReference>